<dbReference type="EMBL" id="CP047423">
    <property type="protein sequence ID" value="QPD05771.1"/>
    <property type="molecule type" value="Genomic_DNA"/>
</dbReference>
<evidence type="ECO:0000313" key="1">
    <source>
        <dbReference type="EMBL" id="QPD05771.1"/>
    </source>
</evidence>
<proteinExistence type="predicted"/>
<dbReference type="KEGG" id="nkf:Nkreftii_003545"/>
<dbReference type="AlphaFoldDB" id="A0A7S8FH79"/>
<reference evidence="1 2" key="1">
    <citation type="journal article" date="2020" name="ISME J.">
        <title>Enrichment and physiological characterization of a novel comammox Nitrospira indicates ammonium inhibition of complete nitrification.</title>
        <authorList>
            <person name="Sakoula D."/>
            <person name="Koch H."/>
            <person name="Frank J."/>
            <person name="Jetten M.S.M."/>
            <person name="van Kessel M.A.H.J."/>
            <person name="Lucker S."/>
        </authorList>
    </citation>
    <scope>NUCLEOTIDE SEQUENCE [LARGE SCALE GENOMIC DNA]</scope>
    <source>
        <strain evidence="1">Comreactor17</strain>
    </source>
</reference>
<dbReference type="Proteomes" id="UP000593737">
    <property type="component" value="Chromosome"/>
</dbReference>
<gene>
    <name evidence="1" type="ORF">Nkreftii_003545</name>
</gene>
<accession>A0A7S8FH79</accession>
<evidence type="ECO:0000313" key="2">
    <source>
        <dbReference type="Proteomes" id="UP000593737"/>
    </source>
</evidence>
<name>A0A7S8FH79_9BACT</name>
<organism evidence="1 2">
    <name type="scientific">Candidatus Nitrospira kreftii</name>
    <dbReference type="NCBI Taxonomy" id="2652173"/>
    <lineage>
        <taxon>Bacteria</taxon>
        <taxon>Pseudomonadati</taxon>
        <taxon>Nitrospirota</taxon>
        <taxon>Nitrospiria</taxon>
        <taxon>Nitrospirales</taxon>
        <taxon>Nitrospiraceae</taxon>
        <taxon>Nitrospira</taxon>
    </lineage>
</organism>
<sequence length="238" mass="26460">MATPLTTGRSMKNSALVVLFGIALLYGFTACQNRPFLTETIYEDQSLFVRLAVDQTVDGGHSHPVSMTTEEMTTVLSGIMVEEPGSFMPSVPFPGKDREFPLHPAFRTEEIALLAPLLAKGLNTARPEEVVTFYWITQQPAPIERVTSGGVFIDGDHLHFLLSNYRSPTRYPPDAETMQSLDGRSTPLQPLVPQDTLLTFNPITALVPREQGFLKNPFRSKRQELVIPFKKLAGDTVR</sequence>
<protein>
    <submittedName>
        <fullName evidence="1">Uncharacterized protein</fullName>
    </submittedName>
</protein>